<sequence>MELDRSLLNKENDILQGRLNAYTCPVFTLPNEIVSEIFVHFLPVYPEPPPMIGRSSPNILGRICREWRDIALSTPALWRGITLSLGNGKRFDQKLRLLETWLQRSGSCLLSIHMNLDVYPDPTRTKMLDSFTDTIAAHRARWEYFRFYSSTHPFPSVTAPLPFLRALAMGSVNPIVKPNIDSLTQALHAAPLLQDVDILPWREHYICLYPWSQLTRFTAHSILPHICVDILARAHNLTYCYLFICAESDEVTEISQNVTHRNLSSLILRGYVPDDMPWKFLDVLTLPALQKLEIGELLLLREDHIASLISRSRCNIQELYIRQLQPSSLDSYRLALPTVGSIVSHQLNPNNPWIVPGDEEKDEAIDGDSDADGHSD</sequence>
<feature type="region of interest" description="Disordered" evidence="1">
    <location>
        <begin position="350"/>
        <end position="376"/>
    </location>
</feature>
<name>A0AAD7GPP5_9AGAR</name>
<proteinExistence type="predicted"/>
<dbReference type="AlphaFoldDB" id="A0AAD7GPP5"/>
<dbReference type="Gene3D" id="1.20.1280.50">
    <property type="match status" value="1"/>
</dbReference>
<evidence type="ECO:0000313" key="3">
    <source>
        <dbReference type="Proteomes" id="UP001215598"/>
    </source>
</evidence>
<feature type="compositionally biased region" description="Acidic residues" evidence="1">
    <location>
        <begin position="357"/>
        <end position="370"/>
    </location>
</feature>
<protein>
    <recommendedName>
        <fullName evidence="4">F-box domain-containing protein</fullName>
    </recommendedName>
</protein>
<dbReference type="Proteomes" id="UP001215598">
    <property type="component" value="Unassembled WGS sequence"/>
</dbReference>
<comment type="caution">
    <text evidence="2">The sequence shown here is derived from an EMBL/GenBank/DDBJ whole genome shotgun (WGS) entry which is preliminary data.</text>
</comment>
<evidence type="ECO:0000313" key="2">
    <source>
        <dbReference type="EMBL" id="KAJ7701632.1"/>
    </source>
</evidence>
<organism evidence="2 3">
    <name type="scientific">Mycena metata</name>
    <dbReference type="NCBI Taxonomy" id="1033252"/>
    <lineage>
        <taxon>Eukaryota</taxon>
        <taxon>Fungi</taxon>
        <taxon>Dikarya</taxon>
        <taxon>Basidiomycota</taxon>
        <taxon>Agaricomycotina</taxon>
        <taxon>Agaricomycetes</taxon>
        <taxon>Agaricomycetidae</taxon>
        <taxon>Agaricales</taxon>
        <taxon>Marasmiineae</taxon>
        <taxon>Mycenaceae</taxon>
        <taxon>Mycena</taxon>
    </lineage>
</organism>
<gene>
    <name evidence="2" type="ORF">B0H16DRAFT_1902625</name>
</gene>
<evidence type="ECO:0000256" key="1">
    <source>
        <dbReference type="SAM" id="MobiDB-lite"/>
    </source>
</evidence>
<keyword evidence="3" id="KW-1185">Reference proteome</keyword>
<dbReference type="EMBL" id="JARKIB010000529">
    <property type="protein sequence ID" value="KAJ7701632.1"/>
    <property type="molecule type" value="Genomic_DNA"/>
</dbReference>
<evidence type="ECO:0008006" key="4">
    <source>
        <dbReference type="Google" id="ProtNLM"/>
    </source>
</evidence>
<accession>A0AAD7GPP5</accession>
<reference evidence="2" key="1">
    <citation type="submission" date="2023-03" db="EMBL/GenBank/DDBJ databases">
        <title>Massive genome expansion in bonnet fungi (Mycena s.s.) driven by repeated elements and novel gene families across ecological guilds.</title>
        <authorList>
            <consortium name="Lawrence Berkeley National Laboratory"/>
            <person name="Harder C.B."/>
            <person name="Miyauchi S."/>
            <person name="Viragh M."/>
            <person name="Kuo A."/>
            <person name="Thoen E."/>
            <person name="Andreopoulos B."/>
            <person name="Lu D."/>
            <person name="Skrede I."/>
            <person name="Drula E."/>
            <person name="Henrissat B."/>
            <person name="Morin E."/>
            <person name="Kohler A."/>
            <person name="Barry K."/>
            <person name="LaButti K."/>
            <person name="Morin E."/>
            <person name="Salamov A."/>
            <person name="Lipzen A."/>
            <person name="Mereny Z."/>
            <person name="Hegedus B."/>
            <person name="Baldrian P."/>
            <person name="Stursova M."/>
            <person name="Weitz H."/>
            <person name="Taylor A."/>
            <person name="Grigoriev I.V."/>
            <person name="Nagy L.G."/>
            <person name="Martin F."/>
            <person name="Kauserud H."/>
        </authorList>
    </citation>
    <scope>NUCLEOTIDE SEQUENCE</scope>
    <source>
        <strain evidence="2">CBHHK182m</strain>
    </source>
</reference>